<sequence length="529" mass="56851">MTARVLVCDHIHSSAVEILRPLAEITEVGPLSEAELCAQIGQYDALLVRSQTKVSAKALEAAAGKLKIIARAGVGVDNIDVPAATQYGIVVVNSPEGNTIAAAEHTLGLMMALSRSIPAADASLKQNEWRRKDFTGNELYGKTLGIVGLGKIGSHVARVAKSLGMHLVGYDPFINAERAAQLEVEVVDLPSLYQAADVITLHVPKTPETFHMINEQTLAKMKTGVRIINCARGELIDTPALIAALESGKVGGAALDVFEQEPLKDSPLQALGHKVVLTPHLGASTEEAQINVALDVAEQVAAVLRGEQAQNAINIPSLMPHLMQEVRPFFPLAEKLGSFIGQLQSCAIREVRITYFGELAEKPTAPLKVAVMHGLLSPTLKERVNYVNVLLLAKERGIAITEAKASESHDYANLIQVEVNFSEGTRKVAGSILGEKQERIVNIDGFPLSCVPQGCLLVLPHPDKPGMVGMVGEFLGQNDINISGIQLGRQTRRGAAVMVINIDEALSPELLQKLQAREEFCDTRMVVFS</sequence>
<keyword evidence="8 11" id="KW-0718">Serine biosynthesis</keyword>
<dbReference type="SUPFAM" id="SSF143548">
    <property type="entry name" value="Serine metabolism enzymes domain"/>
    <property type="match status" value="1"/>
</dbReference>
<dbReference type="EMBL" id="PFFQ01000001">
    <property type="protein sequence ID" value="PIW19653.1"/>
    <property type="molecule type" value="Genomic_DNA"/>
</dbReference>
<dbReference type="GO" id="GO:0004617">
    <property type="term" value="F:phosphoglycerate dehydrogenase activity"/>
    <property type="evidence" value="ECO:0007669"/>
    <property type="project" value="UniProtKB-UniRule"/>
</dbReference>
<dbReference type="Pfam" id="PF19304">
    <property type="entry name" value="PGDH_inter"/>
    <property type="match status" value="1"/>
</dbReference>
<evidence type="ECO:0000256" key="9">
    <source>
        <dbReference type="ARBA" id="ARBA00048126"/>
    </source>
</evidence>
<dbReference type="Pfam" id="PF00389">
    <property type="entry name" value="2-Hacid_dh"/>
    <property type="match status" value="1"/>
</dbReference>
<evidence type="ECO:0000256" key="8">
    <source>
        <dbReference type="ARBA" id="ARBA00023299"/>
    </source>
</evidence>
<evidence type="ECO:0000256" key="4">
    <source>
        <dbReference type="ARBA" id="ARBA00021582"/>
    </source>
</evidence>
<comment type="similarity">
    <text evidence="3 11">Belongs to the D-isomer specific 2-hydroxyacid dehydrogenase family.</text>
</comment>
<dbReference type="PROSITE" id="PS51671">
    <property type="entry name" value="ACT"/>
    <property type="match status" value="1"/>
</dbReference>
<name>A0A2M7GCF5_9BACT</name>
<feature type="domain" description="ACT" evidence="12">
    <location>
        <begin position="456"/>
        <end position="529"/>
    </location>
</feature>
<dbReference type="InterPro" id="IPR029009">
    <property type="entry name" value="ASB_dom_sf"/>
</dbReference>
<dbReference type="PANTHER" id="PTHR42789:SF1">
    <property type="entry name" value="D-ISOMER SPECIFIC 2-HYDROXYACID DEHYDROGENASE FAMILY PROTEIN (AFU_ORTHOLOGUE AFUA_6G10090)"/>
    <property type="match status" value="1"/>
</dbReference>
<dbReference type="Proteomes" id="UP000231019">
    <property type="component" value="Unassembled WGS sequence"/>
</dbReference>
<dbReference type="SUPFAM" id="SSF52283">
    <property type="entry name" value="Formate/glycerate dehydrogenase catalytic domain-like"/>
    <property type="match status" value="1"/>
</dbReference>
<dbReference type="InterPro" id="IPR029752">
    <property type="entry name" value="D-isomer_DH_CS1"/>
</dbReference>
<dbReference type="FunFam" id="3.30.1330.90:FF:000003">
    <property type="entry name" value="D-3-phosphoglycerate dehydrogenase"/>
    <property type="match status" value="1"/>
</dbReference>
<dbReference type="SUPFAM" id="SSF55021">
    <property type="entry name" value="ACT-like"/>
    <property type="match status" value="1"/>
</dbReference>
<dbReference type="InterPro" id="IPR029753">
    <property type="entry name" value="D-isomer_DH_CS"/>
</dbReference>
<dbReference type="Pfam" id="PF02826">
    <property type="entry name" value="2-Hacid_dh_C"/>
    <property type="match status" value="1"/>
</dbReference>
<dbReference type="Pfam" id="PF01842">
    <property type="entry name" value="ACT"/>
    <property type="match status" value="1"/>
</dbReference>
<dbReference type="InterPro" id="IPR045865">
    <property type="entry name" value="ACT-like_dom_sf"/>
</dbReference>
<evidence type="ECO:0000313" key="13">
    <source>
        <dbReference type="EMBL" id="PIW19653.1"/>
    </source>
</evidence>
<dbReference type="GO" id="GO:0051287">
    <property type="term" value="F:NAD binding"/>
    <property type="evidence" value="ECO:0007669"/>
    <property type="project" value="UniProtKB-UniRule"/>
</dbReference>
<reference evidence="13 14" key="1">
    <citation type="submission" date="2017-09" db="EMBL/GenBank/DDBJ databases">
        <title>Depth-based differentiation of microbial function through sediment-hosted aquifers and enrichment of novel symbionts in the deep terrestrial subsurface.</title>
        <authorList>
            <person name="Probst A.J."/>
            <person name="Ladd B."/>
            <person name="Jarett J.K."/>
            <person name="Geller-Mcgrath D.E."/>
            <person name="Sieber C.M."/>
            <person name="Emerson J.B."/>
            <person name="Anantharaman K."/>
            <person name="Thomas B.C."/>
            <person name="Malmstrom R."/>
            <person name="Stieglmeier M."/>
            <person name="Klingl A."/>
            <person name="Woyke T."/>
            <person name="Ryan C.M."/>
            <person name="Banfield J.F."/>
        </authorList>
    </citation>
    <scope>NUCLEOTIDE SEQUENCE [LARGE SCALE GENOMIC DNA]</scope>
    <source>
        <strain evidence="13">CG17_big_fil_post_rev_8_21_14_2_50_48_46</strain>
    </source>
</reference>
<dbReference type="FunFam" id="3.40.50.720:FF:000021">
    <property type="entry name" value="D-3-phosphoglycerate dehydrogenase"/>
    <property type="match status" value="1"/>
</dbReference>
<keyword evidence="5 11" id="KW-0028">Amino-acid biosynthesis</keyword>
<evidence type="ECO:0000256" key="1">
    <source>
        <dbReference type="ARBA" id="ARBA00003800"/>
    </source>
</evidence>
<dbReference type="AlphaFoldDB" id="A0A2M7GCF5"/>
<dbReference type="Gene3D" id="3.40.50.720">
    <property type="entry name" value="NAD(P)-binding Rossmann-like Domain"/>
    <property type="match status" value="2"/>
</dbReference>
<dbReference type="UniPathway" id="UPA00135">
    <property type="reaction ID" value="UER00196"/>
</dbReference>
<dbReference type="InterPro" id="IPR006236">
    <property type="entry name" value="PGDH"/>
</dbReference>
<comment type="catalytic activity">
    <reaction evidence="10 11">
        <text>(2R)-3-phosphoglycerate + NAD(+) = 3-phosphooxypyruvate + NADH + H(+)</text>
        <dbReference type="Rhea" id="RHEA:12641"/>
        <dbReference type="ChEBI" id="CHEBI:15378"/>
        <dbReference type="ChEBI" id="CHEBI:18110"/>
        <dbReference type="ChEBI" id="CHEBI:57540"/>
        <dbReference type="ChEBI" id="CHEBI:57945"/>
        <dbReference type="ChEBI" id="CHEBI:58272"/>
        <dbReference type="EC" id="1.1.1.95"/>
    </reaction>
</comment>
<dbReference type="InterPro" id="IPR006139">
    <property type="entry name" value="D-isomer_2_OHA_DH_cat_dom"/>
</dbReference>
<dbReference type="PROSITE" id="PS00065">
    <property type="entry name" value="D_2_HYDROXYACID_DH_1"/>
    <property type="match status" value="1"/>
</dbReference>
<evidence type="ECO:0000256" key="11">
    <source>
        <dbReference type="RuleBase" id="RU363003"/>
    </source>
</evidence>
<dbReference type="InterPro" id="IPR045626">
    <property type="entry name" value="PGDH_ASB_dom"/>
</dbReference>
<keyword evidence="6 11" id="KW-0560">Oxidoreductase</keyword>
<dbReference type="SUPFAM" id="SSF51735">
    <property type="entry name" value="NAD(P)-binding Rossmann-fold domains"/>
    <property type="match status" value="1"/>
</dbReference>
<keyword evidence="7 11" id="KW-0520">NAD</keyword>
<dbReference type="CDD" id="cd04902">
    <property type="entry name" value="ACT_3PGDH-xct"/>
    <property type="match status" value="1"/>
</dbReference>
<evidence type="ECO:0000256" key="3">
    <source>
        <dbReference type="ARBA" id="ARBA00005854"/>
    </source>
</evidence>
<organism evidence="13 14">
    <name type="scientific">bacterium (Candidatus Blackallbacteria) CG17_big_fil_post_rev_8_21_14_2_50_48_46</name>
    <dbReference type="NCBI Taxonomy" id="2014261"/>
    <lineage>
        <taxon>Bacteria</taxon>
        <taxon>Candidatus Blackallbacteria</taxon>
    </lineage>
</organism>
<dbReference type="InterPro" id="IPR050857">
    <property type="entry name" value="D-2-hydroxyacid_DH"/>
</dbReference>
<evidence type="ECO:0000256" key="10">
    <source>
        <dbReference type="ARBA" id="ARBA00048731"/>
    </source>
</evidence>
<dbReference type="CDD" id="cd12173">
    <property type="entry name" value="PGDH_4"/>
    <property type="match status" value="1"/>
</dbReference>
<evidence type="ECO:0000256" key="2">
    <source>
        <dbReference type="ARBA" id="ARBA00005216"/>
    </source>
</evidence>
<comment type="function">
    <text evidence="1">Catalyzes the reversible oxidation of 3-phospho-D-glycerate to 3-phosphonooxypyruvate, the first step of the phosphorylated L-serine biosynthesis pathway. Also catalyzes the reversible oxidation of 2-hydroxyglutarate to 2-oxoglutarate.</text>
</comment>
<dbReference type="PANTHER" id="PTHR42789">
    <property type="entry name" value="D-ISOMER SPECIFIC 2-HYDROXYACID DEHYDROGENASE FAMILY PROTEIN (AFU_ORTHOLOGUE AFUA_6G10090)"/>
    <property type="match status" value="1"/>
</dbReference>
<gene>
    <name evidence="13" type="ORF">COW36_00015</name>
</gene>
<dbReference type="EC" id="1.1.1.95" evidence="11"/>
<dbReference type="NCBIfam" id="TIGR01327">
    <property type="entry name" value="PGDH"/>
    <property type="match status" value="1"/>
</dbReference>
<dbReference type="InterPro" id="IPR002912">
    <property type="entry name" value="ACT_dom"/>
</dbReference>
<proteinExistence type="inferred from homology"/>
<comment type="pathway">
    <text evidence="2 11">Amino-acid biosynthesis; L-serine biosynthesis; L-serine from 3-phospho-D-glycerate: step 1/3.</text>
</comment>
<evidence type="ECO:0000313" key="14">
    <source>
        <dbReference type="Proteomes" id="UP000231019"/>
    </source>
</evidence>
<accession>A0A2M7GCF5</accession>
<evidence type="ECO:0000259" key="12">
    <source>
        <dbReference type="PROSITE" id="PS51671"/>
    </source>
</evidence>
<dbReference type="GO" id="GO:0006564">
    <property type="term" value="P:L-serine biosynthetic process"/>
    <property type="evidence" value="ECO:0007669"/>
    <property type="project" value="UniProtKB-UniRule"/>
</dbReference>
<dbReference type="InterPro" id="IPR006140">
    <property type="entry name" value="D-isomer_DH_NAD-bd"/>
</dbReference>
<dbReference type="PROSITE" id="PS00671">
    <property type="entry name" value="D_2_HYDROXYACID_DH_3"/>
    <property type="match status" value="1"/>
</dbReference>
<dbReference type="PROSITE" id="PS00670">
    <property type="entry name" value="D_2_HYDROXYACID_DH_2"/>
    <property type="match status" value="1"/>
</dbReference>
<protein>
    <recommendedName>
        <fullName evidence="4 11">D-3-phosphoglycerate dehydrogenase</fullName>
        <ecNumber evidence="11">1.1.1.95</ecNumber>
    </recommendedName>
</protein>
<dbReference type="Gene3D" id="3.30.70.260">
    <property type="match status" value="1"/>
</dbReference>
<evidence type="ECO:0000256" key="5">
    <source>
        <dbReference type="ARBA" id="ARBA00022605"/>
    </source>
</evidence>
<dbReference type="Gene3D" id="3.30.1330.90">
    <property type="entry name" value="D-3-phosphoglycerate dehydrogenase, domain 3"/>
    <property type="match status" value="1"/>
</dbReference>
<dbReference type="InterPro" id="IPR036291">
    <property type="entry name" value="NAD(P)-bd_dom_sf"/>
</dbReference>
<evidence type="ECO:0000256" key="6">
    <source>
        <dbReference type="ARBA" id="ARBA00023002"/>
    </source>
</evidence>
<comment type="catalytic activity">
    <reaction evidence="9">
        <text>(R)-2-hydroxyglutarate + NAD(+) = 2-oxoglutarate + NADH + H(+)</text>
        <dbReference type="Rhea" id="RHEA:49612"/>
        <dbReference type="ChEBI" id="CHEBI:15378"/>
        <dbReference type="ChEBI" id="CHEBI:15801"/>
        <dbReference type="ChEBI" id="CHEBI:16810"/>
        <dbReference type="ChEBI" id="CHEBI:57540"/>
        <dbReference type="ChEBI" id="CHEBI:57945"/>
        <dbReference type="EC" id="1.1.1.399"/>
    </reaction>
</comment>
<evidence type="ECO:0000256" key="7">
    <source>
        <dbReference type="ARBA" id="ARBA00023027"/>
    </source>
</evidence>
<comment type="caution">
    <text evidence="13">The sequence shown here is derived from an EMBL/GenBank/DDBJ whole genome shotgun (WGS) entry which is preliminary data.</text>
</comment>